<evidence type="ECO:0000256" key="1">
    <source>
        <dbReference type="SAM" id="SignalP"/>
    </source>
</evidence>
<dbReference type="AlphaFoldDB" id="A0A1X2HLQ3"/>
<reference evidence="2 3" key="1">
    <citation type="submission" date="2016-07" db="EMBL/GenBank/DDBJ databases">
        <title>Pervasive Adenine N6-methylation of Active Genes in Fungi.</title>
        <authorList>
            <consortium name="DOE Joint Genome Institute"/>
            <person name="Mondo S.J."/>
            <person name="Dannebaum R.O."/>
            <person name="Kuo R.C."/>
            <person name="Labutti K."/>
            <person name="Haridas S."/>
            <person name="Kuo A."/>
            <person name="Salamov A."/>
            <person name="Ahrendt S.R."/>
            <person name="Lipzen A."/>
            <person name="Sullivan W."/>
            <person name="Andreopoulos W.B."/>
            <person name="Clum A."/>
            <person name="Lindquist E."/>
            <person name="Daum C."/>
            <person name="Ramamoorthy G.K."/>
            <person name="Gryganskyi A."/>
            <person name="Culley D."/>
            <person name="Magnuson J.K."/>
            <person name="James T.Y."/>
            <person name="O'Malley M.A."/>
            <person name="Stajich J.E."/>
            <person name="Spatafora J.W."/>
            <person name="Visel A."/>
            <person name="Grigoriev I.V."/>
        </authorList>
    </citation>
    <scope>NUCLEOTIDE SEQUENCE [LARGE SCALE GENOMIC DNA]</scope>
    <source>
        <strain evidence="2 3">NRRL 2496</strain>
    </source>
</reference>
<sequence length="347" mass="38111">MGRCLTLFSCLVACILLVPALPVERRQAQAHQQVLNAPADNKSRIEAPTSPHFDVDIHRFAHLLSTHLWFDHLETTFGHLSKQISRRFHDWVRIDAQPLVVTDSHSNDDACSPVDLQILKGQIKGAVGAFIEDKLPGIWNKHARALDTASLQHYIEEATQHACSSSRSLSSTSSSGYSSSLPVTSATSASSTVSTSASVDSPSNGIISSQCLADHSQELLLALDAYVRRHLEQTIAEIVHQDMEGLLDASRERVSHVLTHFNNRHALASAGCRLELALSPTQLPWLSGEPEKVMADLLALAEHTPDDRHLDDNSVLPTSTDENYNSIHNRAPFEQSIHHYAVLARAS</sequence>
<keyword evidence="3" id="KW-1185">Reference proteome</keyword>
<evidence type="ECO:0000313" key="2">
    <source>
        <dbReference type="EMBL" id="ORZ00289.1"/>
    </source>
</evidence>
<accession>A0A1X2HLQ3</accession>
<protein>
    <submittedName>
        <fullName evidence="2">Uncharacterized protein</fullName>
    </submittedName>
</protein>
<keyword evidence="1" id="KW-0732">Signal</keyword>
<name>A0A1X2HLQ3_SYNRA</name>
<organism evidence="2 3">
    <name type="scientific">Syncephalastrum racemosum</name>
    <name type="common">Filamentous fungus</name>
    <dbReference type="NCBI Taxonomy" id="13706"/>
    <lineage>
        <taxon>Eukaryota</taxon>
        <taxon>Fungi</taxon>
        <taxon>Fungi incertae sedis</taxon>
        <taxon>Mucoromycota</taxon>
        <taxon>Mucoromycotina</taxon>
        <taxon>Mucoromycetes</taxon>
        <taxon>Mucorales</taxon>
        <taxon>Syncephalastraceae</taxon>
        <taxon>Syncephalastrum</taxon>
    </lineage>
</organism>
<gene>
    <name evidence="2" type="ORF">BCR43DRAFT_521339</name>
</gene>
<dbReference type="InParanoid" id="A0A1X2HLQ3"/>
<dbReference type="OrthoDB" id="2287593at2759"/>
<dbReference type="EMBL" id="MCGN01000002">
    <property type="protein sequence ID" value="ORZ00289.1"/>
    <property type="molecule type" value="Genomic_DNA"/>
</dbReference>
<comment type="caution">
    <text evidence="2">The sequence shown here is derived from an EMBL/GenBank/DDBJ whole genome shotgun (WGS) entry which is preliminary data.</text>
</comment>
<evidence type="ECO:0000313" key="3">
    <source>
        <dbReference type="Proteomes" id="UP000242180"/>
    </source>
</evidence>
<feature type="signal peptide" evidence="1">
    <location>
        <begin position="1"/>
        <end position="20"/>
    </location>
</feature>
<proteinExistence type="predicted"/>
<feature type="chain" id="PRO_5012620276" evidence="1">
    <location>
        <begin position="21"/>
        <end position="347"/>
    </location>
</feature>
<dbReference type="Proteomes" id="UP000242180">
    <property type="component" value="Unassembled WGS sequence"/>
</dbReference>